<accession>A0A396IIW9</accession>
<feature type="region of interest" description="Disordered" evidence="1">
    <location>
        <begin position="876"/>
        <end position="897"/>
    </location>
</feature>
<dbReference type="Proteomes" id="UP000265566">
    <property type="component" value="Chromosome 3"/>
</dbReference>
<dbReference type="Pfam" id="PF18428">
    <property type="entry name" value="BRCT_3"/>
    <property type="match status" value="1"/>
</dbReference>
<dbReference type="PANTHER" id="PTHR15321">
    <property type="entry name" value="TUMOR SUPPRESSOR P53-BINDING PROTEIN 1"/>
    <property type="match status" value="1"/>
</dbReference>
<dbReference type="InterPro" id="IPR036420">
    <property type="entry name" value="BRCT_dom_sf"/>
</dbReference>
<feature type="compositionally biased region" description="Basic and acidic residues" evidence="1">
    <location>
        <begin position="748"/>
        <end position="760"/>
    </location>
</feature>
<organism evidence="3 4">
    <name type="scientific">Medicago truncatula</name>
    <name type="common">Barrel medic</name>
    <name type="synonym">Medicago tribuloides</name>
    <dbReference type="NCBI Taxonomy" id="3880"/>
    <lineage>
        <taxon>Eukaryota</taxon>
        <taxon>Viridiplantae</taxon>
        <taxon>Streptophyta</taxon>
        <taxon>Embryophyta</taxon>
        <taxon>Tracheophyta</taxon>
        <taxon>Spermatophyta</taxon>
        <taxon>Magnoliopsida</taxon>
        <taxon>eudicotyledons</taxon>
        <taxon>Gunneridae</taxon>
        <taxon>Pentapetalae</taxon>
        <taxon>rosids</taxon>
        <taxon>fabids</taxon>
        <taxon>Fabales</taxon>
        <taxon>Fabaceae</taxon>
        <taxon>Papilionoideae</taxon>
        <taxon>50 kb inversion clade</taxon>
        <taxon>NPAAA clade</taxon>
        <taxon>Hologalegina</taxon>
        <taxon>IRL clade</taxon>
        <taxon>Trifolieae</taxon>
        <taxon>Medicago</taxon>
    </lineage>
</organism>
<protein>
    <submittedName>
        <fullName evidence="3">Putative BRCT domain-containing protein</fullName>
    </submittedName>
</protein>
<proteinExistence type="predicted"/>
<comment type="caution">
    <text evidence="3">The sequence shown here is derived from an EMBL/GenBank/DDBJ whole genome shotgun (WGS) entry which is preliminary data.</text>
</comment>
<feature type="domain" description="BRCT" evidence="2">
    <location>
        <begin position="1038"/>
        <end position="1138"/>
    </location>
</feature>
<dbReference type="SUPFAM" id="SSF52113">
    <property type="entry name" value="BRCT domain"/>
    <property type="match status" value="2"/>
</dbReference>
<evidence type="ECO:0000259" key="2">
    <source>
        <dbReference type="PROSITE" id="PS50172"/>
    </source>
</evidence>
<evidence type="ECO:0000313" key="3">
    <source>
        <dbReference type="EMBL" id="RHN65606.1"/>
    </source>
</evidence>
<dbReference type="OrthoDB" id="646980at2759"/>
<dbReference type="EMBL" id="PSQE01000003">
    <property type="protein sequence ID" value="RHN65606.1"/>
    <property type="molecule type" value="Genomic_DNA"/>
</dbReference>
<gene>
    <name evidence="3" type="ORF">MtrunA17_Chr3g0081691</name>
</gene>
<sequence length="1160" mass="129607">MATQTLRPPYFSEDVAWVPSWLQNLRNDGFNEYVKDSQAPSNQAEKDLAPSPKYGIDVKDVDVLSREEGGYRSCHLFLSGSDSSSLSVAPSPGNVFQFSLHLSSDVDSLFCSTQDLNQSHHAVAPSKALSLQPAQTSVDFGENMHSMTGNQSLHAVAPSEALSLQSAQTSVDFGENMHSMTGNHACEQDVMATFIPETKKKNSLKSLIHTFDSVKQQKEKPKDECFESNDISDAVELSIAASEALVIHDLVKMESVSETLSTEAVLEIALRVKQARLEGLEDGFFSSSMESDCSDSLSDLNDFLMEDAYADIGLPVGVSCGENLSNSNVFHAKGVSGDENYNEGNNKHNDRELTSQLAKFDDKSEQKKCEVNVEAEAQRIPDSPPHSLCGERVMHSDHPDLAANTPIHFVNDLLTSNQFKEKNNTNDLPLSKKDDLAMADFTSIKPQHSVNSSLFQTSENFKDVKNENWAAYLAPERFRSRWLGGWTSKELDSPSLPDSKKASPSLNLNNEKRIPKFLVRETSFLTESADIIPDENSRLLKHDPKCVRETSFLTESVDIVPDESSCVLKHDPKRAISSQLSMHCEGSHNKPDEGVLHSQDMVGCSSLSLNDPLCSVVPCSFASEHDNYKTHIDKENDIEYLAPLVSDFEVDNCQRISDKNTTFDCRDEKITSIIDGKDILLTSTEVVEQMSEKLTRVEHTCLKTYSMILQNQDVNQNCNSTPLSTNQSDIAAASLGTRVSESPSAFEHSNENKNEVNHQHLIDQKSIIQITDDKSDELKASELTHERRSPINLNHRTRHRLLGPKTSVNDISIEKNINQYVVAETVVQHQQNNNLIKVQVECNKSVDGHVKVRKQVHFSDKVEELHQKRKLSKLESSDKKCSSIRAKRQRVSKTLTTSAPHMKHSLTDYCRGARNEFIFRGREFLLTGLSSQKERELEALIRNSGGVILYDIPSPPNSKGKRSSTLSCLQLPIILCNKKLQTAKFLYGCAVGASILRVDWLTDCLASGTILLPEKYMILPNRNDMKWTRSGKAVHRRNQKHIFERVGIMLHGKHSFCTKFACIIKHGGGRAFKTLQWLVRSTDEERTLMGAIVVEEKATISRHLKSCALERDIPIMTSSWIIKSLYSGNLIPLTEENSTLSLRSVQVPEVRNDVDMSEEI</sequence>
<dbReference type="PROSITE" id="PS50172">
    <property type="entry name" value="BRCT"/>
    <property type="match status" value="2"/>
</dbReference>
<dbReference type="Gene3D" id="3.40.50.10190">
    <property type="entry name" value="BRCT domain"/>
    <property type="match status" value="2"/>
</dbReference>
<name>A0A396IIW9_MEDTR</name>
<dbReference type="InterPro" id="IPR001357">
    <property type="entry name" value="BRCT_dom"/>
</dbReference>
<reference evidence="4" key="1">
    <citation type="journal article" date="2018" name="Nat. Plants">
        <title>Whole-genome landscape of Medicago truncatula symbiotic genes.</title>
        <authorList>
            <person name="Pecrix Y."/>
            <person name="Staton S.E."/>
            <person name="Sallet E."/>
            <person name="Lelandais-Briere C."/>
            <person name="Moreau S."/>
            <person name="Carrere S."/>
            <person name="Blein T."/>
            <person name="Jardinaud M.F."/>
            <person name="Latrasse D."/>
            <person name="Zouine M."/>
            <person name="Zahm M."/>
            <person name="Kreplak J."/>
            <person name="Mayjonade B."/>
            <person name="Satge C."/>
            <person name="Perez M."/>
            <person name="Cauet S."/>
            <person name="Marande W."/>
            <person name="Chantry-Darmon C."/>
            <person name="Lopez-Roques C."/>
            <person name="Bouchez O."/>
            <person name="Berard A."/>
            <person name="Debelle F."/>
            <person name="Munos S."/>
            <person name="Bendahmane A."/>
            <person name="Berges H."/>
            <person name="Niebel A."/>
            <person name="Buitink J."/>
            <person name="Frugier F."/>
            <person name="Benhamed M."/>
            <person name="Crespi M."/>
            <person name="Gouzy J."/>
            <person name="Gamas P."/>
        </authorList>
    </citation>
    <scope>NUCLEOTIDE SEQUENCE [LARGE SCALE GENOMIC DNA]</scope>
    <source>
        <strain evidence="4">cv. Jemalong A17</strain>
    </source>
</reference>
<feature type="domain" description="BRCT" evidence="2">
    <location>
        <begin position="914"/>
        <end position="1018"/>
    </location>
</feature>
<dbReference type="PANTHER" id="PTHR15321:SF3">
    <property type="entry name" value="TP53-BINDING PROTEIN 1"/>
    <property type="match status" value="1"/>
</dbReference>
<dbReference type="AlphaFoldDB" id="A0A396IIW9"/>
<dbReference type="Gramene" id="rna13461">
    <property type="protein sequence ID" value="RHN65606.1"/>
    <property type="gene ID" value="gene13461"/>
</dbReference>
<dbReference type="InterPro" id="IPR047252">
    <property type="entry name" value="TP53BP1-like"/>
</dbReference>
<dbReference type="SMART" id="SM00292">
    <property type="entry name" value="BRCT"/>
    <property type="match status" value="1"/>
</dbReference>
<evidence type="ECO:0000313" key="4">
    <source>
        <dbReference type="Proteomes" id="UP000265566"/>
    </source>
</evidence>
<evidence type="ECO:0000256" key="1">
    <source>
        <dbReference type="SAM" id="MobiDB-lite"/>
    </source>
</evidence>
<feature type="region of interest" description="Disordered" evidence="1">
    <location>
        <begin position="736"/>
        <end position="760"/>
    </location>
</feature>